<dbReference type="NCBIfam" id="NF041197">
    <property type="entry name" value="CxxC_Se_CxxC"/>
    <property type="match status" value="1"/>
</dbReference>
<evidence type="ECO:0000313" key="4">
    <source>
        <dbReference type="Proteomes" id="UP000503251"/>
    </source>
</evidence>
<proteinExistence type="predicted"/>
<evidence type="ECO:0000313" key="2">
    <source>
        <dbReference type="EMBL" id="TVM35159.1"/>
    </source>
</evidence>
<dbReference type="Proteomes" id="UP000503251">
    <property type="component" value="Chromosome"/>
</dbReference>
<dbReference type="EMBL" id="QMIF01000003">
    <property type="protein sequence ID" value="TVM35159.1"/>
    <property type="molecule type" value="Genomic_DNA"/>
</dbReference>
<dbReference type="Proteomes" id="UP000434052">
    <property type="component" value="Unassembled WGS sequence"/>
</dbReference>
<reference evidence="2 3" key="1">
    <citation type="submission" date="2018-06" db="EMBL/GenBank/DDBJ databases">
        <title>Complete genome of Desulfovibrio marinus P48SEP.</title>
        <authorList>
            <person name="Crispim J.S."/>
            <person name="Vidigal P.M.P."/>
            <person name="Silva L.C.F."/>
            <person name="Araujo L.C."/>
            <person name="Laguardia C.N."/>
            <person name="Dias R.S."/>
            <person name="Sousa M.P."/>
            <person name="Paula S.O."/>
            <person name="Silva C."/>
        </authorList>
    </citation>
    <scope>NUCLEOTIDE SEQUENCE [LARGE SCALE GENOMIC DNA]</scope>
    <source>
        <strain evidence="2 3">P48SEP</strain>
    </source>
</reference>
<reference evidence="1 4" key="2">
    <citation type="submission" date="2019-04" db="EMBL/GenBank/DDBJ databases">
        <title>Isolation and culture of sulfate reducing bacteria from the cold seep of the South China Sea.</title>
        <authorList>
            <person name="Sun C."/>
            <person name="Liu R."/>
        </authorList>
    </citation>
    <scope>NUCLEOTIDE SEQUENCE [LARGE SCALE GENOMIC DNA]</scope>
    <source>
        <strain evidence="1 4">CS1</strain>
    </source>
</reference>
<organism evidence="2 3">
    <name type="scientific">Oceanidesulfovibrio marinus</name>
    <dbReference type="NCBI Taxonomy" id="370038"/>
    <lineage>
        <taxon>Bacteria</taxon>
        <taxon>Pseudomonadati</taxon>
        <taxon>Thermodesulfobacteriota</taxon>
        <taxon>Desulfovibrionia</taxon>
        <taxon>Desulfovibrionales</taxon>
        <taxon>Desulfovibrionaceae</taxon>
        <taxon>Oceanidesulfovibrio</taxon>
    </lineage>
</organism>
<dbReference type="RefSeq" id="WP_144234717.1">
    <property type="nucleotide sequence ID" value="NZ_CP039543.1"/>
</dbReference>
<dbReference type="OrthoDB" id="5460191at2"/>
<keyword evidence="4" id="KW-1185">Reference proteome</keyword>
<dbReference type="EMBL" id="CP039543">
    <property type="protein sequence ID" value="QJT08267.1"/>
    <property type="molecule type" value="Genomic_DNA"/>
</dbReference>
<sequence>MSHFFSSRRTVTTTIPCKHCGTPLVAHRGCREVTLRCEKCRKSYDIKEYIHLMDDALESFLDQAFCDRI</sequence>
<evidence type="ECO:0000313" key="3">
    <source>
        <dbReference type="Proteomes" id="UP000434052"/>
    </source>
</evidence>
<accession>A0A6P1ZMK2</accession>
<protein>
    <submittedName>
        <fullName evidence="2">Uncharacterized protein</fullName>
    </submittedName>
</protein>
<name>A0A6P1ZMK2_9BACT</name>
<evidence type="ECO:0000313" key="1">
    <source>
        <dbReference type="EMBL" id="QJT08267.1"/>
    </source>
</evidence>
<dbReference type="AlphaFoldDB" id="A0A6P1ZMK2"/>
<gene>
    <name evidence="2" type="ORF">DQK91_07125</name>
    <name evidence="1" type="ORF">E8L03_04700</name>
</gene>